<gene>
    <name evidence="1" type="ORF">TTAC_LOCUS4729</name>
</gene>
<dbReference type="WBParaSite" id="TTAC_0000474301-mRNA-1">
    <property type="protein sequence ID" value="TTAC_0000474301-mRNA-1"/>
    <property type="gene ID" value="TTAC_0000474301"/>
</dbReference>
<reference evidence="1 2" key="2">
    <citation type="submission" date="2018-11" db="EMBL/GenBank/DDBJ databases">
        <authorList>
            <consortium name="Pathogen Informatics"/>
        </authorList>
    </citation>
    <scope>NUCLEOTIDE SEQUENCE [LARGE SCALE GENOMIC DNA]</scope>
</reference>
<name>A0A0R3WVF3_HYDTA</name>
<organism evidence="3">
    <name type="scientific">Hydatigena taeniaeformis</name>
    <name type="common">Feline tapeworm</name>
    <name type="synonym">Taenia taeniaeformis</name>
    <dbReference type="NCBI Taxonomy" id="6205"/>
    <lineage>
        <taxon>Eukaryota</taxon>
        <taxon>Metazoa</taxon>
        <taxon>Spiralia</taxon>
        <taxon>Lophotrochozoa</taxon>
        <taxon>Platyhelminthes</taxon>
        <taxon>Cestoda</taxon>
        <taxon>Eucestoda</taxon>
        <taxon>Cyclophyllidea</taxon>
        <taxon>Taeniidae</taxon>
        <taxon>Hydatigera</taxon>
    </lineage>
</organism>
<proteinExistence type="predicted"/>
<accession>A0A0R3WVF3</accession>
<evidence type="ECO:0000313" key="3">
    <source>
        <dbReference type="WBParaSite" id="TTAC_0000474301-mRNA-1"/>
    </source>
</evidence>
<evidence type="ECO:0000313" key="1">
    <source>
        <dbReference type="EMBL" id="VDM25538.1"/>
    </source>
</evidence>
<reference evidence="3" key="1">
    <citation type="submission" date="2017-02" db="UniProtKB">
        <authorList>
            <consortium name="WormBaseParasite"/>
        </authorList>
    </citation>
    <scope>IDENTIFICATION</scope>
</reference>
<dbReference type="Proteomes" id="UP000274429">
    <property type="component" value="Unassembled WGS sequence"/>
</dbReference>
<dbReference type="AlphaFoldDB" id="A0A0R3WVF3"/>
<keyword evidence="2" id="KW-1185">Reference proteome</keyword>
<sequence>MNDSDTTVTLVLFNSIPTLRLLRYLANMTTCEMVSGNAFTTATLTIDWLARATDTTDSTHSTTHSINCTHMLLQQHHQSSCLLIVSCISTSHCSEEERALTSTASTLAPSPSIQEATYASSTEAVFGGGFFAISSFRVGKGTESP</sequence>
<evidence type="ECO:0000313" key="2">
    <source>
        <dbReference type="Proteomes" id="UP000274429"/>
    </source>
</evidence>
<protein>
    <submittedName>
        <fullName evidence="3">Secreted protein</fullName>
    </submittedName>
</protein>
<dbReference type="EMBL" id="UYWX01005187">
    <property type="protein sequence ID" value="VDM25538.1"/>
    <property type="molecule type" value="Genomic_DNA"/>
</dbReference>